<dbReference type="EMBL" id="LICS01000188">
    <property type="protein sequence ID" value="KRO93530.1"/>
    <property type="molecule type" value="Genomic_DNA"/>
</dbReference>
<name>A0A0R2U883_9GAMM</name>
<evidence type="ECO:0000313" key="2">
    <source>
        <dbReference type="Proteomes" id="UP000051027"/>
    </source>
</evidence>
<comment type="caution">
    <text evidence="1">The sequence shown here is derived from an EMBL/GenBank/DDBJ whole genome shotgun (WGS) entry which is preliminary data.</text>
</comment>
<gene>
    <name evidence="1" type="ORF">ABS10_07270</name>
</gene>
<reference evidence="1 2" key="1">
    <citation type="submission" date="2015-10" db="EMBL/GenBank/DDBJ databases">
        <title>Metagenome-Assembled Genomes uncover a global brackish microbiome.</title>
        <authorList>
            <person name="Hugerth L.W."/>
            <person name="Larsson J."/>
            <person name="Alneberg J."/>
            <person name="Lindh M.V."/>
            <person name="Legrand C."/>
            <person name="Pinhassi J."/>
            <person name="Andersson A.F."/>
        </authorList>
    </citation>
    <scope>NUCLEOTIDE SEQUENCE [LARGE SCALE GENOMIC DNA]</scope>
    <source>
        <strain evidence="1">BACL1 MAG-120820-bin45</strain>
    </source>
</reference>
<dbReference type="Proteomes" id="UP000051027">
    <property type="component" value="Unassembled WGS sequence"/>
</dbReference>
<organism evidence="1 2">
    <name type="scientific">SAR86 cluster bacterium BACL1 MAG-120820-bin45</name>
    <dbReference type="NCBI Taxonomy" id="1655612"/>
    <lineage>
        <taxon>Bacteria</taxon>
        <taxon>Pseudomonadati</taxon>
        <taxon>Pseudomonadota</taxon>
        <taxon>Gammaproteobacteria</taxon>
        <taxon>SAR86 cluster</taxon>
    </lineage>
</organism>
<protein>
    <submittedName>
        <fullName evidence="1">Uncharacterized protein</fullName>
    </submittedName>
</protein>
<proteinExistence type="predicted"/>
<accession>A0A0R2U883</accession>
<sequence>MEYKEYYELFKQYPEWEIEHHNHKEGFNGEGNPELEQALVEMVEKDDTLFLYKEKAFHFSMLLLNKQYADLDFWVCTTHALHDVSEHKQGLLDDGDYRLYFADAQGPIDDEEPQGYLCDLPLNVKDGHFNIDEFEQILEEILSFEGALEDTYYIEELIDNGRTYTEDGETFKVLDCSHNN</sequence>
<evidence type="ECO:0000313" key="1">
    <source>
        <dbReference type="EMBL" id="KRO93530.1"/>
    </source>
</evidence>
<dbReference type="AlphaFoldDB" id="A0A0R2U883"/>